<feature type="signal peptide" evidence="5">
    <location>
        <begin position="1"/>
        <end position="18"/>
    </location>
</feature>
<proteinExistence type="predicted"/>
<evidence type="ECO:0000256" key="4">
    <source>
        <dbReference type="SAM" id="Phobius"/>
    </source>
</evidence>
<dbReference type="PANTHER" id="PTHR24189:SF50">
    <property type="entry name" value="ANKYRIN REPEAT AND SOCS BOX PROTEIN 2"/>
    <property type="match status" value="1"/>
</dbReference>
<organism evidence="6 7">
    <name type="scientific">Symbiodinium natans</name>
    <dbReference type="NCBI Taxonomy" id="878477"/>
    <lineage>
        <taxon>Eukaryota</taxon>
        <taxon>Sar</taxon>
        <taxon>Alveolata</taxon>
        <taxon>Dinophyceae</taxon>
        <taxon>Suessiales</taxon>
        <taxon>Symbiodiniaceae</taxon>
        <taxon>Symbiodinium</taxon>
    </lineage>
</organism>
<evidence type="ECO:0000313" key="7">
    <source>
        <dbReference type="Proteomes" id="UP000604046"/>
    </source>
</evidence>
<protein>
    <submittedName>
        <fullName evidence="6">Asb14 protein</fullName>
    </submittedName>
</protein>
<dbReference type="OrthoDB" id="410814at2759"/>
<feature type="transmembrane region" description="Helical" evidence="4">
    <location>
        <begin position="250"/>
        <end position="276"/>
    </location>
</feature>
<feature type="transmembrane region" description="Helical" evidence="4">
    <location>
        <begin position="439"/>
        <end position="456"/>
    </location>
</feature>
<evidence type="ECO:0000256" key="3">
    <source>
        <dbReference type="PROSITE-ProRule" id="PRU00023"/>
    </source>
</evidence>
<evidence type="ECO:0000256" key="2">
    <source>
        <dbReference type="ARBA" id="ARBA00023043"/>
    </source>
</evidence>
<feature type="repeat" description="ANK" evidence="3">
    <location>
        <begin position="1094"/>
        <end position="1126"/>
    </location>
</feature>
<dbReference type="PROSITE" id="PS50088">
    <property type="entry name" value="ANK_REPEAT"/>
    <property type="match status" value="1"/>
</dbReference>
<reference evidence="6" key="1">
    <citation type="submission" date="2021-02" db="EMBL/GenBank/DDBJ databases">
        <authorList>
            <person name="Dougan E. K."/>
            <person name="Rhodes N."/>
            <person name="Thang M."/>
            <person name="Chan C."/>
        </authorList>
    </citation>
    <scope>NUCLEOTIDE SEQUENCE</scope>
</reference>
<dbReference type="PROSITE" id="PS50297">
    <property type="entry name" value="ANK_REP_REGION"/>
    <property type="match status" value="1"/>
</dbReference>
<feature type="chain" id="PRO_5032421868" evidence="5">
    <location>
        <begin position="19"/>
        <end position="1349"/>
    </location>
</feature>
<keyword evidence="1" id="KW-0677">Repeat</keyword>
<keyword evidence="2 3" id="KW-0040">ANK repeat</keyword>
<name>A0A812UKL7_9DINO</name>
<dbReference type="InterPro" id="IPR036770">
    <property type="entry name" value="Ankyrin_rpt-contain_sf"/>
</dbReference>
<keyword evidence="7" id="KW-1185">Reference proteome</keyword>
<dbReference type="InterPro" id="IPR050745">
    <property type="entry name" value="Multifunctional_regulatory"/>
</dbReference>
<dbReference type="InterPro" id="IPR002110">
    <property type="entry name" value="Ankyrin_rpt"/>
</dbReference>
<sequence>MLIWHVVWKFSCWLLCQAVRDTSSGNHLPGSVPLATPPATLENVAQCPAAALSLGLITLQCSSFSDAVSKLDVRSLVLGQPSFTFLRSREFFLSKTAACDEPMSGMKLLKVKKSLEAKRAQLAQRFRVKQAKTILQAAAQNKLSTKTIQDALLGVQGEEESTPAVELHMMPEDPFNISSKWSALLVPTIREAFDTWYLCQPTAGPTASSPLGHPRCVAQLPFEARPWYLSSLCGSWYSQLDRHRSSPVRLLLLMEAILALGSLLLVALVALAVYCWNMREDAEPSPLACEDWTFPSKLRLTQHAFLFDDSGAQLPGDPLDAGSCVEVQQACESSVALPYSYLVFKDLTELGKKLRGKPTRKLWGRTAEPAGWLLLAQEGDSLPRALPSDSEARAVFHAHPELMPRFSVLLRGSLVLLAVHTSTQWLLVEYFTKSTSLPVLMMLVFGTVATHVLVLLQRHATLALGVQYEEVLRSSRQLLRLPRANWPILLAFLLLQAAMAGTIIMKLLAGYARKPFVELGFLAGMAMHTKAMYDTCAGRQKWREPQLASQEVYGAAIEVMASTDTPVSLAPGQVKKLAHMWTITGSTSLIAFMLVARVMLDVLQLRGELVDYSVSRGKLAYMAGSHALHNTLLLDQNADSLMLNVQLGEFTHGVLIKTEHPLLPADDTALILNESGEQQISLPGGPLYSRLSLLAMGDYVNTTYIIHILRVGEAISVSLTSTFNAGKYPELKGSLFHEERRLQYQLEHRAWHVPDVDLANTTLLVKMTSLAYAPMIFGADGETATIPQLASECHCQPEIPGFGSACVSEHQLRVADADFCVYQRRAEEEVHPYQGEAGVAGKDSGILQWLQDLQFSGKSVRVTPGASLDARVKSNYSTTTIFSLTSSLVSLIGDNSAIEIMATQDLTSSEALKVPVMVVSGAPQPILEHKGQVAPTASFLIPKFNPVDVRTDYAVCGGRASVDHVRAYVADIRFEVVHEDVQEPGTCHSSRPDTRREFRSIRRSTSGCQGWCHHYIPRVLHYDVVATSSPSVCLQLALELGDASALQNTMIMTAGRDSNRCLDEGWMNQAIRLNFSEGVKELLRGKASPDSNFSGVTPLQTAAASNNIPFIELLLDRKASVNARTGQGTALVAAGSQCQIQAMEVLKNAGATAGIPPAAKASECSRSALVEVIKEHAMNTKACQQASAKADVGNHTRLWDVVSILKKMAPGASDDCRGAALLEAIKKSDLVAVRVLLDGTVDVDKIAGRPLATFLGNFISGSTPLITDTFFLDVLPLLHAHGMDINLEDDALLPVAASRCNVLMVKKLLILGAEPESTSLGDTAADNAQQCKEAEKQAILAALESKDHP</sequence>
<gene>
    <name evidence="6" type="primary">Asb14</name>
    <name evidence="6" type="ORF">SNAT2548_LOCUS32526</name>
</gene>
<dbReference type="Pfam" id="PF12796">
    <property type="entry name" value="Ank_2"/>
    <property type="match status" value="1"/>
</dbReference>
<dbReference type="PANTHER" id="PTHR24189">
    <property type="entry name" value="MYOTROPHIN"/>
    <property type="match status" value="1"/>
</dbReference>
<dbReference type="SMART" id="SM00248">
    <property type="entry name" value="ANK"/>
    <property type="match status" value="3"/>
</dbReference>
<feature type="transmembrane region" description="Helical" evidence="4">
    <location>
        <begin position="408"/>
        <end position="427"/>
    </location>
</feature>
<dbReference type="SUPFAM" id="SSF48403">
    <property type="entry name" value="Ankyrin repeat"/>
    <property type="match status" value="1"/>
</dbReference>
<keyword evidence="4" id="KW-0812">Transmembrane</keyword>
<keyword evidence="4" id="KW-0472">Membrane</keyword>
<evidence type="ECO:0000313" key="6">
    <source>
        <dbReference type="EMBL" id="CAE7571116.1"/>
    </source>
</evidence>
<accession>A0A812UKL7</accession>
<evidence type="ECO:0000256" key="1">
    <source>
        <dbReference type="ARBA" id="ARBA00022737"/>
    </source>
</evidence>
<keyword evidence="5" id="KW-0732">Signal</keyword>
<dbReference type="Proteomes" id="UP000604046">
    <property type="component" value="Unassembled WGS sequence"/>
</dbReference>
<dbReference type="Gene3D" id="1.25.40.20">
    <property type="entry name" value="Ankyrin repeat-containing domain"/>
    <property type="match status" value="2"/>
</dbReference>
<feature type="transmembrane region" description="Helical" evidence="4">
    <location>
        <begin position="486"/>
        <end position="509"/>
    </location>
</feature>
<dbReference type="EMBL" id="CAJNDS010002713">
    <property type="protein sequence ID" value="CAE7571116.1"/>
    <property type="molecule type" value="Genomic_DNA"/>
</dbReference>
<evidence type="ECO:0000256" key="5">
    <source>
        <dbReference type="SAM" id="SignalP"/>
    </source>
</evidence>
<comment type="caution">
    <text evidence="6">The sequence shown here is derived from an EMBL/GenBank/DDBJ whole genome shotgun (WGS) entry which is preliminary data.</text>
</comment>
<keyword evidence="4" id="KW-1133">Transmembrane helix</keyword>